<dbReference type="EMBL" id="BAAABW010000021">
    <property type="protein sequence ID" value="GAA0358149.1"/>
    <property type="molecule type" value="Genomic_DNA"/>
</dbReference>
<sequence length="65" mass="6452">MRADLGADGLYASGVTDVLRPLQGVVEYDAFGAGGLRRSGCGGGSAAERLGDGGDSRGGTSTNEF</sequence>
<accession>A0ABN0X9S6</accession>
<comment type="caution">
    <text evidence="2">The sequence shown here is derived from an EMBL/GenBank/DDBJ whole genome shotgun (WGS) entry which is preliminary data.</text>
</comment>
<name>A0ABN0X9S6_9ACTN</name>
<protein>
    <submittedName>
        <fullName evidence="2">Uncharacterized protein</fullName>
    </submittedName>
</protein>
<reference evidence="2 3" key="1">
    <citation type="journal article" date="2019" name="Int. J. Syst. Evol. Microbiol.">
        <title>The Global Catalogue of Microorganisms (GCM) 10K type strain sequencing project: providing services to taxonomists for standard genome sequencing and annotation.</title>
        <authorList>
            <consortium name="The Broad Institute Genomics Platform"/>
            <consortium name="The Broad Institute Genome Sequencing Center for Infectious Disease"/>
            <person name="Wu L."/>
            <person name="Ma J."/>
        </authorList>
    </citation>
    <scope>NUCLEOTIDE SEQUENCE [LARGE SCALE GENOMIC DNA]</scope>
    <source>
        <strain evidence="2 3">JCM 4565</strain>
    </source>
</reference>
<keyword evidence="3" id="KW-1185">Reference proteome</keyword>
<evidence type="ECO:0000313" key="2">
    <source>
        <dbReference type="EMBL" id="GAA0358149.1"/>
    </source>
</evidence>
<evidence type="ECO:0000313" key="3">
    <source>
        <dbReference type="Proteomes" id="UP001500063"/>
    </source>
</evidence>
<proteinExistence type="predicted"/>
<dbReference type="Proteomes" id="UP001500063">
    <property type="component" value="Unassembled WGS sequence"/>
</dbReference>
<organism evidence="2 3">
    <name type="scientific">Streptomyces blastmyceticus</name>
    <dbReference type="NCBI Taxonomy" id="68180"/>
    <lineage>
        <taxon>Bacteria</taxon>
        <taxon>Bacillati</taxon>
        <taxon>Actinomycetota</taxon>
        <taxon>Actinomycetes</taxon>
        <taxon>Kitasatosporales</taxon>
        <taxon>Streptomycetaceae</taxon>
        <taxon>Streptomyces</taxon>
    </lineage>
</organism>
<feature type="region of interest" description="Disordered" evidence="1">
    <location>
        <begin position="37"/>
        <end position="65"/>
    </location>
</feature>
<gene>
    <name evidence="2" type="ORF">GCM10010319_39350</name>
</gene>
<evidence type="ECO:0000256" key="1">
    <source>
        <dbReference type="SAM" id="MobiDB-lite"/>
    </source>
</evidence>